<dbReference type="Proteomes" id="UP000258997">
    <property type="component" value="Segment"/>
</dbReference>
<protein>
    <submittedName>
        <fullName evidence="1">Uncharacterized protein</fullName>
    </submittedName>
</protein>
<sequence length="62" mass="6987">MPKTLVRTGDLGLGWYANSYSDDSMTVRNPDKGLRIDLEPESVERLRQFFAEAKAEIAERAA</sequence>
<keyword evidence="2" id="KW-1185">Reference proteome</keyword>
<organism evidence="1 2">
    <name type="scientific">Caulobacter phage CcrBL10</name>
    <dbReference type="NCBI Taxonomy" id="2283269"/>
    <lineage>
        <taxon>Viruses</taxon>
        <taxon>Duplodnaviria</taxon>
        <taxon>Heunggongvirae</taxon>
        <taxon>Uroviricota</taxon>
        <taxon>Caudoviricetes</taxon>
        <taxon>Jeanschmidtviridae</taxon>
        <taxon>Poindextervirus</taxon>
        <taxon>Poindextervirus BL10</taxon>
    </lineage>
</organism>
<accession>A0A385ECP0</accession>
<dbReference type="EMBL" id="MH588544">
    <property type="protein sequence ID" value="AXQ68508.1"/>
    <property type="molecule type" value="Genomic_DNA"/>
</dbReference>
<reference evidence="1 2" key="1">
    <citation type="submission" date="2018-07" db="EMBL/GenBank/DDBJ databases">
        <title>Giant CbK-like Caulobacter bacteriophages have genetically divergent genomes.</title>
        <authorList>
            <person name="Wilson K.M."/>
            <person name="Ely B."/>
        </authorList>
    </citation>
    <scope>NUCLEOTIDE SEQUENCE [LARGE SCALE GENOMIC DNA]</scope>
</reference>
<evidence type="ECO:0000313" key="2">
    <source>
        <dbReference type="Proteomes" id="UP000258997"/>
    </source>
</evidence>
<evidence type="ECO:0000313" key="1">
    <source>
        <dbReference type="EMBL" id="AXQ68508.1"/>
    </source>
</evidence>
<gene>
    <name evidence="1" type="ORF">CcrBL10_gp304</name>
</gene>
<proteinExistence type="predicted"/>
<name>A0A385ECP0_9CAUD</name>